<organism evidence="1 2">
    <name type="scientific">Kalanchoe fedtschenkoi</name>
    <name type="common">Lavender scallops</name>
    <name type="synonym">South American air plant</name>
    <dbReference type="NCBI Taxonomy" id="63787"/>
    <lineage>
        <taxon>Eukaryota</taxon>
        <taxon>Viridiplantae</taxon>
        <taxon>Streptophyta</taxon>
        <taxon>Embryophyta</taxon>
        <taxon>Tracheophyta</taxon>
        <taxon>Spermatophyta</taxon>
        <taxon>Magnoliopsida</taxon>
        <taxon>eudicotyledons</taxon>
        <taxon>Gunneridae</taxon>
        <taxon>Pentapetalae</taxon>
        <taxon>Saxifragales</taxon>
        <taxon>Crassulaceae</taxon>
        <taxon>Kalanchoe</taxon>
    </lineage>
</organism>
<proteinExistence type="predicted"/>
<dbReference type="EnsemblPlants" id="Kaladp0020s0034.1.v1.1">
    <property type="protein sequence ID" value="Kaladp0020s0034.1.v1.1"/>
    <property type="gene ID" value="Kaladp0020s0034.v1.1"/>
</dbReference>
<dbReference type="PANTHER" id="PTHR12498:SF0">
    <property type="entry name" value="PROTEIN N-TERMINAL ASPARAGINE AMIDOHYDROLASE"/>
    <property type="match status" value="1"/>
</dbReference>
<dbReference type="GO" id="GO:0006511">
    <property type="term" value="P:ubiquitin-dependent protein catabolic process"/>
    <property type="evidence" value="ECO:0007669"/>
    <property type="project" value="TreeGrafter"/>
</dbReference>
<dbReference type="Proteomes" id="UP000594263">
    <property type="component" value="Unplaced"/>
</dbReference>
<dbReference type="GO" id="GO:0008418">
    <property type="term" value="F:protein-N-terminal asparagine amidohydrolase activity"/>
    <property type="evidence" value="ECO:0007669"/>
    <property type="project" value="InterPro"/>
</dbReference>
<evidence type="ECO:0000313" key="1">
    <source>
        <dbReference type="EnsemblPlants" id="Kaladp0020s0034.1.v1.1"/>
    </source>
</evidence>
<dbReference type="PANTHER" id="PTHR12498">
    <property type="entry name" value="N-TERMINAL ASPARAGINE AMIDOHYDROLASE"/>
    <property type="match status" value="1"/>
</dbReference>
<dbReference type="OMA" id="WRETFPM"/>
<name>A0A7N0T2X2_KALFE</name>
<evidence type="ECO:0008006" key="3">
    <source>
        <dbReference type="Google" id="ProtNLM"/>
    </source>
</evidence>
<protein>
    <recommendedName>
        <fullName evidence="3">Protein N-terminal asparagine amidohydrolase</fullName>
    </recommendedName>
</protein>
<dbReference type="GO" id="GO:0005634">
    <property type="term" value="C:nucleus"/>
    <property type="evidence" value="ECO:0007669"/>
    <property type="project" value="TreeGrafter"/>
</dbReference>
<evidence type="ECO:0000313" key="2">
    <source>
        <dbReference type="Proteomes" id="UP000594263"/>
    </source>
</evidence>
<sequence length="347" mass="39027">MIFVDGVPIPSSASSSSFQEGTATALVSLMAHPDLVSASDNFKSTPERKISNSEVDGPKPRKYVYVFQREYATVDPALVDFVGTDEATTCVGVAIRNSRNGRTSVSHMDSPNVVDAGIRQMLFLLDTNDDVSEFDVHLVGGYEDVCYKQRHGTRSASHGKTDGFSFPLCSKIIETLQKNHRRFNIRTLFILHHNTRSDPDGNRRPIFNGFVVETKSGSIVPASFCRSMRCPDNIVRGVRVSSSYEDPNWEGKLLETYDTLSDRFVIASCIWTSRQVKYSMILQDLPDSEILRTCSTSPSAEGPDFVETLRRQWKYLIQNPDWRGTFPNKKSRVFKRSPEGSWVRCAE</sequence>
<accession>A0A7N0T2X2</accession>
<dbReference type="Gramene" id="Kaladp0020s0034.1.v1.1">
    <property type="protein sequence ID" value="Kaladp0020s0034.1.v1.1"/>
    <property type="gene ID" value="Kaladp0020s0034.v1.1"/>
</dbReference>
<dbReference type="InterPro" id="IPR026750">
    <property type="entry name" value="NTAN1"/>
</dbReference>
<keyword evidence="2" id="KW-1185">Reference proteome</keyword>
<dbReference type="Pfam" id="PF14736">
    <property type="entry name" value="N_Asn_amidohyd"/>
    <property type="match status" value="1"/>
</dbReference>
<dbReference type="AlphaFoldDB" id="A0A7N0T2X2"/>
<reference evidence="1" key="1">
    <citation type="submission" date="2021-01" db="UniProtKB">
        <authorList>
            <consortium name="EnsemblPlants"/>
        </authorList>
    </citation>
    <scope>IDENTIFICATION</scope>
</reference>